<comment type="subcellular location">
    <subcellularLocation>
        <location evidence="1">Cell envelope</location>
    </subcellularLocation>
</comment>
<keyword evidence="5" id="KW-0732">Signal</keyword>
<keyword evidence="8" id="KW-1185">Reference proteome</keyword>
<dbReference type="Pfam" id="PF13905">
    <property type="entry name" value="Thioredoxin_8"/>
    <property type="match status" value="1"/>
</dbReference>
<evidence type="ECO:0000256" key="4">
    <source>
        <dbReference type="ARBA" id="ARBA00023284"/>
    </source>
</evidence>
<name>A0A521E1M1_9SPHI</name>
<sequence length="521" mass="60645">MKKLFQLFSLWLLFPLTAVAQDSVTISGKIRNFEKYKEDNIIQIYVKDIVLDNVILYGSKINPDGTFKISFPKDSPQHIFFRCILDYPISLLVNPGDKVFVSMDAKNAENSLEFSGDGAQTNKVLTPFYRKFTEYVGVNMTVFQSCRKDSSAAVFKKYRYNMLAEQTSFYNQFVKEYKTTPQFKQWAKYFLEYQCAADLMSYRWEHEPEIDPRSDYFDFFERFKLNNPEAAISTSYGEYLHDYGNHIMIKVILEGRNNAPAPDFHVLIDRVLDLAKNLSDEEKATLLKFRKNDSINLASKDTLIVKNVFEKNKGLLTISPPFDALTKTSGYLRDVLMANYLYHNIKNKQSDKIAYQMELFQKLVKDEKIKHKILAEYKAGLENLNHPSFAEGILKNLIEKYKGKVIYIDFWATWCGPCREEMPNSNKLHHELKDKDVVFLYLGNQSEEKKWKSLIAELNIQGEHYLLNNNEYNELAAKFKITGIPHYLLIDKQGRIRDEDAKFPGMPELKTDILALLNENI</sequence>
<dbReference type="OrthoDB" id="1120316at2"/>
<dbReference type="InterPro" id="IPR036249">
    <property type="entry name" value="Thioredoxin-like_sf"/>
</dbReference>
<evidence type="ECO:0000259" key="6">
    <source>
        <dbReference type="PROSITE" id="PS51352"/>
    </source>
</evidence>
<dbReference type="AlphaFoldDB" id="A0A521E1M1"/>
<feature type="chain" id="PRO_5021917572" evidence="5">
    <location>
        <begin position="21"/>
        <end position="521"/>
    </location>
</feature>
<dbReference type="PANTHER" id="PTHR42852:SF6">
    <property type="entry name" value="THIOL:DISULFIDE INTERCHANGE PROTEIN DSBE"/>
    <property type="match status" value="1"/>
</dbReference>
<evidence type="ECO:0000256" key="5">
    <source>
        <dbReference type="SAM" id="SignalP"/>
    </source>
</evidence>
<keyword evidence="4" id="KW-0676">Redox-active center</keyword>
<dbReference type="PANTHER" id="PTHR42852">
    <property type="entry name" value="THIOL:DISULFIDE INTERCHANGE PROTEIN DSBE"/>
    <property type="match status" value="1"/>
</dbReference>
<gene>
    <name evidence="7" type="ORF">SAMN06265350_11038</name>
</gene>
<dbReference type="InterPro" id="IPR013766">
    <property type="entry name" value="Thioredoxin_domain"/>
</dbReference>
<accession>A0A521E1M1</accession>
<dbReference type="InterPro" id="IPR012336">
    <property type="entry name" value="Thioredoxin-like_fold"/>
</dbReference>
<evidence type="ECO:0000313" key="8">
    <source>
        <dbReference type="Proteomes" id="UP000315971"/>
    </source>
</evidence>
<reference evidence="7 8" key="1">
    <citation type="submission" date="2017-05" db="EMBL/GenBank/DDBJ databases">
        <authorList>
            <person name="Varghese N."/>
            <person name="Submissions S."/>
        </authorList>
    </citation>
    <scope>NUCLEOTIDE SEQUENCE [LARGE SCALE GENOMIC DNA]</scope>
    <source>
        <strain evidence="7 8">DSM 21342</strain>
    </source>
</reference>
<dbReference type="Proteomes" id="UP000315971">
    <property type="component" value="Unassembled WGS sequence"/>
</dbReference>
<organism evidence="7 8">
    <name type="scientific">Solitalea koreensis</name>
    <dbReference type="NCBI Taxonomy" id="543615"/>
    <lineage>
        <taxon>Bacteria</taxon>
        <taxon>Pseudomonadati</taxon>
        <taxon>Bacteroidota</taxon>
        <taxon>Sphingobacteriia</taxon>
        <taxon>Sphingobacteriales</taxon>
        <taxon>Sphingobacteriaceae</taxon>
        <taxon>Solitalea</taxon>
    </lineage>
</organism>
<keyword evidence="2" id="KW-0201">Cytochrome c-type biogenesis</keyword>
<dbReference type="CDD" id="cd02966">
    <property type="entry name" value="TlpA_like_family"/>
    <property type="match status" value="1"/>
</dbReference>
<dbReference type="GO" id="GO:0016853">
    <property type="term" value="F:isomerase activity"/>
    <property type="evidence" value="ECO:0007669"/>
    <property type="project" value="UniProtKB-KW"/>
</dbReference>
<dbReference type="SUPFAM" id="SSF52833">
    <property type="entry name" value="Thioredoxin-like"/>
    <property type="match status" value="1"/>
</dbReference>
<protein>
    <submittedName>
        <fullName evidence="7">Thiol-disulfide isomerase or thioredoxin</fullName>
    </submittedName>
</protein>
<evidence type="ECO:0000256" key="1">
    <source>
        <dbReference type="ARBA" id="ARBA00004196"/>
    </source>
</evidence>
<keyword evidence="7" id="KW-0413">Isomerase</keyword>
<dbReference type="EMBL" id="FXSZ01000010">
    <property type="protein sequence ID" value="SMO77854.1"/>
    <property type="molecule type" value="Genomic_DNA"/>
</dbReference>
<dbReference type="Gene3D" id="3.40.30.10">
    <property type="entry name" value="Glutaredoxin"/>
    <property type="match status" value="1"/>
</dbReference>
<proteinExistence type="predicted"/>
<dbReference type="GO" id="GO:0017004">
    <property type="term" value="P:cytochrome complex assembly"/>
    <property type="evidence" value="ECO:0007669"/>
    <property type="project" value="UniProtKB-KW"/>
</dbReference>
<dbReference type="RefSeq" id="WP_142604520.1">
    <property type="nucleotide sequence ID" value="NZ_FXSZ01000010.1"/>
</dbReference>
<dbReference type="PROSITE" id="PS51352">
    <property type="entry name" value="THIOREDOXIN_2"/>
    <property type="match status" value="1"/>
</dbReference>
<feature type="signal peptide" evidence="5">
    <location>
        <begin position="1"/>
        <end position="20"/>
    </location>
</feature>
<feature type="domain" description="Thioredoxin" evidence="6">
    <location>
        <begin position="373"/>
        <end position="521"/>
    </location>
</feature>
<keyword evidence="3" id="KW-1015">Disulfide bond</keyword>
<dbReference type="InterPro" id="IPR050553">
    <property type="entry name" value="Thioredoxin_ResA/DsbE_sf"/>
</dbReference>
<evidence type="ECO:0000256" key="2">
    <source>
        <dbReference type="ARBA" id="ARBA00022748"/>
    </source>
</evidence>
<dbReference type="GO" id="GO:0030313">
    <property type="term" value="C:cell envelope"/>
    <property type="evidence" value="ECO:0007669"/>
    <property type="project" value="UniProtKB-SubCell"/>
</dbReference>
<evidence type="ECO:0000256" key="3">
    <source>
        <dbReference type="ARBA" id="ARBA00023157"/>
    </source>
</evidence>
<evidence type="ECO:0000313" key="7">
    <source>
        <dbReference type="EMBL" id="SMO77854.1"/>
    </source>
</evidence>